<feature type="transmembrane region" description="Helical" evidence="1">
    <location>
        <begin position="134"/>
        <end position="153"/>
    </location>
</feature>
<proteinExistence type="predicted"/>
<comment type="caution">
    <text evidence="2">The sequence shown here is derived from an EMBL/GenBank/DDBJ whole genome shotgun (WGS) entry which is preliminary data.</text>
</comment>
<reference evidence="2" key="1">
    <citation type="journal article" date="2020" name="mSystems">
        <title>Genome- and Community-Level Interaction Insights into Carbon Utilization and Element Cycling Functions of Hydrothermarchaeota in Hydrothermal Sediment.</title>
        <authorList>
            <person name="Zhou Z."/>
            <person name="Liu Y."/>
            <person name="Xu W."/>
            <person name="Pan J."/>
            <person name="Luo Z.H."/>
            <person name="Li M."/>
        </authorList>
    </citation>
    <scope>NUCLEOTIDE SEQUENCE [LARGE SCALE GENOMIC DNA]</scope>
    <source>
        <strain evidence="2">SpSt-1</strain>
    </source>
</reference>
<organism evidence="2">
    <name type="scientific">Ignisphaera aggregans</name>
    <dbReference type="NCBI Taxonomy" id="334771"/>
    <lineage>
        <taxon>Archaea</taxon>
        <taxon>Thermoproteota</taxon>
        <taxon>Thermoprotei</taxon>
        <taxon>Desulfurococcales</taxon>
        <taxon>Desulfurococcaceae</taxon>
        <taxon>Ignisphaera</taxon>
    </lineage>
</organism>
<evidence type="ECO:0000256" key="1">
    <source>
        <dbReference type="SAM" id="Phobius"/>
    </source>
</evidence>
<dbReference type="EMBL" id="DRUB01000034">
    <property type="protein sequence ID" value="HHR95594.1"/>
    <property type="molecule type" value="Genomic_DNA"/>
</dbReference>
<gene>
    <name evidence="2" type="ORF">ENL47_01930</name>
</gene>
<feature type="transmembrane region" description="Helical" evidence="1">
    <location>
        <begin position="104"/>
        <end position="128"/>
    </location>
</feature>
<feature type="transmembrane region" description="Helical" evidence="1">
    <location>
        <begin position="184"/>
        <end position="208"/>
    </location>
</feature>
<keyword evidence="1" id="KW-0472">Membrane</keyword>
<name>A0A7C5YVE8_9CREN</name>
<dbReference type="AlphaFoldDB" id="A0A7C5YVE8"/>
<feature type="transmembrane region" description="Helical" evidence="1">
    <location>
        <begin position="160"/>
        <end position="178"/>
    </location>
</feature>
<protein>
    <submittedName>
        <fullName evidence="2">Uncharacterized protein</fullName>
    </submittedName>
</protein>
<keyword evidence="1" id="KW-0812">Transmembrane</keyword>
<sequence length="274" mass="31465">MSSLSLISQIRILLNRLADAISNLDVDVKGFKNTIENLKLVEDIHIYTKAIVQCFIELNENLKYIGQALDRGEKEPIVKGIKELENRIYYSMTNITKNSIKTKILMNLTVFLLIIANIITSYYSIIYYQEEYNIIFSILSMSIGFIVLVGFSLKLLTTMFLIPLLPSISIIQLIIILAKGYIDSYILILICFISGSLLISVDLMLYILKMYKNAVLTFISFSQNIESILSKISRIEIKKLDSDLQNLIKDFEKVYSNEAYELIKYIEEVSKMKS</sequence>
<accession>A0A7C5YVE8</accession>
<evidence type="ECO:0000313" key="2">
    <source>
        <dbReference type="EMBL" id="HHR95594.1"/>
    </source>
</evidence>
<keyword evidence="1" id="KW-1133">Transmembrane helix</keyword>